<dbReference type="SUPFAM" id="SSF52954">
    <property type="entry name" value="Class II aaRS ABD-related"/>
    <property type="match status" value="1"/>
</dbReference>
<dbReference type="GO" id="GO:0017101">
    <property type="term" value="C:aminoacyl-tRNA synthetase multienzyme complex"/>
    <property type="evidence" value="ECO:0007669"/>
    <property type="project" value="TreeGrafter"/>
</dbReference>
<dbReference type="OrthoDB" id="1350766at2759"/>
<dbReference type="GO" id="GO:0005524">
    <property type="term" value="F:ATP binding"/>
    <property type="evidence" value="ECO:0007669"/>
    <property type="project" value="InterPro"/>
</dbReference>
<dbReference type="GO" id="GO:0006433">
    <property type="term" value="P:prolyl-tRNA aminoacylation"/>
    <property type="evidence" value="ECO:0007669"/>
    <property type="project" value="InterPro"/>
</dbReference>
<proteinExistence type="predicted"/>
<dbReference type="Gene3D" id="3.30.930.10">
    <property type="entry name" value="Bira Bifunctional Protein, Domain 2"/>
    <property type="match status" value="1"/>
</dbReference>
<dbReference type="InterPro" id="IPR045864">
    <property type="entry name" value="aa-tRNA-synth_II/BPL/LPL"/>
</dbReference>
<gene>
    <name evidence="1" type="ORF">MUK42_10412</name>
</gene>
<accession>A0A9E7KFW1</accession>
<dbReference type="SUPFAM" id="SSF55681">
    <property type="entry name" value="Class II aaRS and biotin synthetases"/>
    <property type="match status" value="1"/>
</dbReference>
<dbReference type="GO" id="GO:0004827">
    <property type="term" value="F:proline-tRNA ligase activity"/>
    <property type="evidence" value="ECO:0007669"/>
    <property type="project" value="InterPro"/>
</dbReference>
<dbReference type="PANTHER" id="PTHR43382:SF3">
    <property type="entry name" value="PROLINE--TRNA LIGASE, CHLOROPLASTIC_MITOCHONDRIAL"/>
    <property type="match status" value="1"/>
</dbReference>
<dbReference type="EMBL" id="CP097509">
    <property type="protein sequence ID" value="URE14240.1"/>
    <property type="molecule type" value="Genomic_DNA"/>
</dbReference>
<keyword evidence="2" id="KW-1185">Reference proteome</keyword>
<dbReference type="PANTHER" id="PTHR43382">
    <property type="entry name" value="PROLYL-TRNA SYNTHETASE"/>
    <property type="match status" value="1"/>
</dbReference>
<dbReference type="InterPro" id="IPR004499">
    <property type="entry name" value="Pro-tRNA-ligase_IIa_arc-type"/>
</dbReference>
<evidence type="ECO:0000313" key="2">
    <source>
        <dbReference type="Proteomes" id="UP001055439"/>
    </source>
</evidence>
<protein>
    <recommendedName>
        <fullName evidence="3">Anticodon-binding domain-containing protein</fullName>
    </recommendedName>
</protein>
<sequence>MGDEDRTICEGSQISVAGYGSCSSRRGRKGAAIPVIAGRKSRAGTFAGAIQTYTIEAMMGDRKALQAGTSHNLGQNFSRAFGTQGVPLKLEVGPRDVANRSVVVSRRDVPGKPGKDLGISMEPSVLVSHVKSSLEDIQAPLLQRATSFRDSSAAKGMTAHAAVHVNGRL</sequence>
<name>A0A9E7KFW1_9LILI</name>
<organism evidence="1 2">
    <name type="scientific">Musa troglodytarum</name>
    <name type="common">fe'i banana</name>
    <dbReference type="NCBI Taxonomy" id="320322"/>
    <lineage>
        <taxon>Eukaryota</taxon>
        <taxon>Viridiplantae</taxon>
        <taxon>Streptophyta</taxon>
        <taxon>Embryophyta</taxon>
        <taxon>Tracheophyta</taxon>
        <taxon>Spermatophyta</taxon>
        <taxon>Magnoliopsida</taxon>
        <taxon>Liliopsida</taxon>
        <taxon>Zingiberales</taxon>
        <taxon>Musaceae</taxon>
        <taxon>Musa</taxon>
    </lineage>
</organism>
<evidence type="ECO:0000313" key="1">
    <source>
        <dbReference type="EMBL" id="URE14240.1"/>
    </source>
</evidence>
<evidence type="ECO:0008006" key="3">
    <source>
        <dbReference type="Google" id="ProtNLM"/>
    </source>
</evidence>
<dbReference type="Proteomes" id="UP001055439">
    <property type="component" value="Chromosome 7"/>
</dbReference>
<reference evidence="1" key="1">
    <citation type="submission" date="2022-05" db="EMBL/GenBank/DDBJ databases">
        <title>The Musa troglodytarum L. genome provides insights into the mechanism of non-climacteric behaviour and enrichment of carotenoids.</title>
        <authorList>
            <person name="Wang J."/>
        </authorList>
    </citation>
    <scope>NUCLEOTIDE SEQUENCE</scope>
    <source>
        <tissue evidence="1">Leaf</tissue>
    </source>
</reference>
<dbReference type="GO" id="GO:0005739">
    <property type="term" value="C:mitochondrion"/>
    <property type="evidence" value="ECO:0007669"/>
    <property type="project" value="TreeGrafter"/>
</dbReference>
<dbReference type="AlphaFoldDB" id="A0A9E7KFW1"/>
<dbReference type="GO" id="GO:0009570">
    <property type="term" value="C:chloroplast stroma"/>
    <property type="evidence" value="ECO:0007669"/>
    <property type="project" value="TreeGrafter"/>
</dbReference>